<evidence type="ECO:0000256" key="1">
    <source>
        <dbReference type="SAM" id="Phobius"/>
    </source>
</evidence>
<keyword evidence="3" id="KW-1185">Reference proteome</keyword>
<name>A0A1B8YLN1_9GAMM</name>
<accession>A0A1B8YLN1</accession>
<keyword evidence="1" id="KW-0472">Membrane</keyword>
<protein>
    <submittedName>
        <fullName evidence="2">Uncharacterized protein</fullName>
    </submittedName>
</protein>
<evidence type="ECO:0000313" key="3">
    <source>
        <dbReference type="Proteomes" id="UP000092665"/>
    </source>
</evidence>
<proteinExistence type="predicted"/>
<sequence>MFLTLFTFYFYFHFPFLAIINAFLSAMIQLRVKKTSTLLMSAFKRYNVILKNSFIVIFNISIGDIIFRLLYI</sequence>
<comment type="caution">
    <text evidence="2">The sequence shown here is derived from an EMBL/GenBank/DDBJ whole genome shotgun (WGS) entry which is preliminary data.</text>
</comment>
<keyword evidence="1" id="KW-1133">Transmembrane helix</keyword>
<keyword evidence="1" id="KW-0812">Transmembrane</keyword>
<organism evidence="2 3">
    <name type="scientific">Photorhabdus namnaonensis</name>
    <dbReference type="NCBI Taxonomy" id="1851568"/>
    <lineage>
        <taxon>Bacteria</taxon>
        <taxon>Pseudomonadati</taxon>
        <taxon>Pseudomonadota</taxon>
        <taxon>Gammaproteobacteria</taxon>
        <taxon>Enterobacterales</taxon>
        <taxon>Morganellaceae</taxon>
        <taxon>Photorhabdus</taxon>
    </lineage>
</organism>
<reference evidence="3" key="1">
    <citation type="submission" date="2015-11" db="EMBL/GenBank/DDBJ databases">
        <authorList>
            <person name="Tobias N.J."/>
            <person name="Mishra B."/>
            <person name="Gupta D.K."/>
            <person name="Thines M."/>
            <person name="Stinear T.P."/>
            <person name="Bode H.B."/>
        </authorList>
    </citation>
    <scope>NUCLEOTIDE SEQUENCE [LARGE SCALE GENOMIC DNA]</scope>
    <source>
        <strain evidence="3">PB45.5</strain>
    </source>
</reference>
<dbReference type="AlphaFoldDB" id="A0A1B8YLN1"/>
<dbReference type="Proteomes" id="UP000092665">
    <property type="component" value="Unassembled WGS sequence"/>
</dbReference>
<gene>
    <name evidence="2" type="ORF">Phpb_00601</name>
</gene>
<evidence type="ECO:0000313" key="2">
    <source>
        <dbReference type="EMBL" id="OCA56102.1"/>
    </source>
</evidence>
<dbReference type="EMBL" id="LOIC01000018">
    <property type="protein sequence ID" value="OCA56102.1"/>
    <property type="molecule type" value="Genomic_DNA"/>
</dbReference>
<feature type="transmembrane region" description="Helical" evidence="1">
    <location>
        <begin position="6"/>
        <end position="28"/>
    </location>
</feature>
<feature type="transmembrane region" description="Helical" evidence="1">
    <location>
        <begin position="49"/>
        <end position="71"/>
    </location>
</feature>